<dbReference type="EMBL" id="JBCNJP010003074">
    <property type="protein sequence ID" value="KAK9050162.1"/>
    <property type="molecule type" value="Genomic_DNA"/>
</dbReference>
<dbReference type="CDD" id="cd11393">
    <property type="entry name" value="bHLH_AtbHLH_like"/>
    <property type="match status" value="1"/>
</dbReference>
<keyword evidence="2" id="KW-0805">Transcription regulation</keyword>
<keyword evidence="5" id="KW-0539">Nucleus</keyword>
<dbReference type="GO" id="GO:0000978">
    <property type="term" value="F:RNA polymerase II cis-regulatory region sequence-specific DNA binding"/>
    <property type="evidence" value="ECO:0007669"/>
    <property type="project" value="TreeGrafter"/>
</dbReference>
<keyword evidence="3" id="KW-0238">DNA-binding</keyword>
<dbReference type="GO" id="GO:0005634">
    <property type="term" value="C:nucleus"/>
    <property type="evidence" value="ECO:0007669"/>
    <property type="project" value="UniProtKB-SubCell"/>
</dbReference>
<evidence type="ECO:0000256" key="2">
    <source>
        <dbReference type="ARBA" id="ARBA00023015"/>
    </source>
</evidence>
<name>A0AAP0CA12_9ASTR</name>
<evidence type="ECO:0000256" key="5">
    <source>
        <dbReference type="ARBA" id="ARBA00023242"/>
    </source>
</evidence>
<accession>A0AAP0CA12</accession>
<comment type="subcellular location">
    <subcellularLocation>
        <location evidence="1">Nucleus</location>
    </subcellularLocation>
</comment>
<dbReference type="GO" id="GO:0046983">
    <property type="term" value="F:protein dimerization activity"/>
    <property type="evidence" value="ECO:0007669"/>
    <property type="project" value="InterPro"/>
</dbReference>
<dbReference type="PANTHER" id="PTHR16223:SF238">
    <property type="entry name" value="TRANSCRIPTION FACTOR BHLH114"/>
    <property type="match status" value="1"/>
</dbReference>
<proteinExistence type="predicted"/>
<dbReference type="Proteomes" id="UP001408789">
    <property type="component" value="Unassembled WGS sequence"/>
</dbReference>
<evidence type="ECO:0000256" key="4">
    <source>
        <dbReference type="ARBA" id="ARBA00023163"/>
    </source>
</evidence>
<dbReference type="AlphaFoldDB" id="A0AAP0CA12"/>
<dbReference type="InterPro" id="IPR045239">
    <property type="entry name" value="bHLH95_bHLH"/>
</dbReference>
<dbReference type="InterPro" id="IPR045843">
    <property type="entry name" value="IND-like"/>
</dbReference>
<keyword evidence="4" id="KW-0804">Transcription</keyword>
<dbReference type="PANTHER" id="PTHR16223">
    <property type="entry name" value="TRANSCRIPTION FACTOR BHLH83-RELATED"/>
    <property type="match status" value="1"/>
</dbReference>
<reference evidence="7 8" key="1">
    <citation type="submission" date="2024-04" db="EMBL/GenBank/DDBJ databases">
        <title>The reference genome of an endangered Asteraceae, Deinandra increscens subsp. villosa, native to the Central Coast of California.</title>
        <authorList>
            <person name="Guilliams M."/>
            <person name="Hasenstab-Lehman K."/>
            <person name="Meyer R."/>
            <person name="Mcevoy S."/>
        </authorList>
    </citation>
    <scope>NUCLEOTIDE SEQUENCE [LARGE SCALE GENOMIC DNA]</scope>
    <source>
        <tissue evidence="7">Leaf</tissue>
    </source>
</reference>
<protein>
    <recommendedName>
        <fullName evidence="9">BHLH domain-containing protein</fullName>
    </recommendedName>
</protein>
<dbReference type="SUPFAM" id="SSF47459">
    <property type="entry name" value="HLH, helix-loop-helix DNA-binding domain"/>
    <property type="match status" value="1"/>
</dbReference>
<evidence type="ECO:0000313" key="6">
    <source>
        <dbReference type="EMBL" id="KAK9048774.1"/>
    </source>
</evidence>
<sequence>MFVVKMLRTRNPHRQTKCKESGACRKETVPMRRSQKLADKITALQKLVSPYGKTDTASVLQEAHLSTNLLHDQIKKLLHNTQISRIDDESLRFQVNKEAAETSLRDKGLCLVPISSPQINNLDSSFMTRNY</sequence>
<organism evidence="7 8">
    <name type="scientific">Deinandra increscens subsp. villosa</name>
    <dbReference type="NCBI Taxonomy" id="3103831"/>
    <lineage>
        <taxon>Eukaryota</taxon>
        <taxon>Viridiplantae</taxon>
        <taxon>Streptophyta</taxon>
        <taxon>Embryophyta</taxon>
        <taxon>Tracheophyta</taxon>
        <taxon>Spermatophyta</taxon>
        <taxon>Magnoliopsida</taxon>
        <taxon>eudicotyledons</taxon>
        <taxon>Gunneridae</taxon>
        <taxon>Pentapetalae</taxon>
        <taxon>asterids</taxon>
        <taxon>campanulids</taxon>
        <taxon>Asterales</taxon>
        <taxon>Asteraceae</taxon>
        <taxon>Asteroideae</taxon>
        <taxon>Heliantheae alliance</taxon>
        <taxon>Madieae</taxon>
        <taxon>Madiinae</taxon>
        <taxon>Deinandra</taxon>
    </lineage>
</organism>
<evidence type="ECO:0000313" key="8">
    <source>
        <dbReference type="Proteomes" id="UP001408789"/>
    </source>
</evidence>
<evidence type="ECO:0008006" key="9">
    <source>
        <dbReference type="Google" id="ProtNLM"/>
    </source>
</evidence>
<dbReference type="EMBL" id="JBCNJP010010114">
    <property type="protein sequence ID" value="KAK9048774.1"/>
    <property type="molecule type" value="Genomic_DNA"/>
</dbReference>
<evidence type="ECO:0000256" key="3">
    <source>
        <dbReference type="ARBA" id="ARBA00023125"/>
    </source>
</evidence>
<gene>
    <name evidence="7" type="ORF">SSX86_030868</name>
    <name evidence="6" type="ORF">SSX86_032260</name>
</gene>
<evidence type="ECO:0000313" key="7">
    <source>
        <dbReference type="EMBL" id="KAK9050162.1"/>
    </source>
</evidence>
<keyword evidence="8" id="KW-1185">Reference proteome</keyword>
<evidence type="ECO:0000256" key="1">
    <source>
        <dbReference type="ARBA" id="ARBA00004123"/>
    </source>
</evidence>
<dbReference type="InterPro" id="IPR036638">
    <property type="entry name" value="HLH_DNA-bd_sf"/>
</dbReference>
<comment type="caution">
    <text evidence="7">The sequence shown here is derived from an EMBL/GenBank/DDBJ whole genome shotgun (WGS) entry which is preliminary data.</text>
</comment>
<dbReference type="GO" id="GO:0000981">
    <property type="term" value="F:DNA-binding transcription factor activity, RNA polymerase II-specific"/>
    <property type="evidence" value="ECO:0007669"/>
    <property type="project" value="TreeGrafter"/>
</dbReference>